<dbReference type="GO" id="GO:0005737">
    <property type="term" value="C:cytoplasm"/>
    <property type="evidence" value="ECO:0007669"/>
    <property type="project" value="UniProtKB-SubCell"/>
</dbReference>
<dbReference type="SUPFAM" id="SSF69287">
    <property type="entry name" value="Urease metallochaperone UreE, N-terminal domain"/>
    <property type="match status" value="1"/>
</dbReference>
<dbReference type="InterPro" id="IPR004029">
    <property type="entry name" value="UreE_N"/>
</dbReference>
<comment type="similarity">
    <text evidence="5">Belongs to the UreE family.</text>
</comment>
<dbReference type="InterPro" id="IPR036118">
    <property type="entry name" value="UreE_N_sf"/>
</dbReference>
<name>A0A545SYT9_9GAMM</name>
<comment type="subcellular location">
    <subcellularLocation>
        <location evidence="1 5">Cytoplasm</location>
    </subcellularLocation>
</comment>
<dbReference type="GO" id="GO:0065003">
    <property type="term" value="P:protein-containing complex assembly"/>
    <property type="evidence" value="ECO:0007669"/>
    <property type="project" value="InterPro"/>
</dbReference>
<dbReference type="NCBIfam" id="NF009751">
    <property type="entry name" value="PRK13261.1-1"/>
    <property type="match status" value="1"/>
</dbReference>
<dbReference type="GO" id="GO:0019627">
    <property type="term" value="P:urea metabolic process"/>
    <property type="evidence" value="ECO:0007669"/>
    <property type="project" value="InterPro"/>
</dbReference>
<dbReference type="SUPFAM" id="SSF69737">
    <property type="entry name" value="Urease metallochaperone UreE, C-terminal domain"/>
    <property type="match status" value="1"/>
</dbReference>
<dbReference type="InterPro" id="IPR012406">
    <property type="entry name" value="UreE"/>
</dbReference>
<dbReference type="HAMAP" id="MF_00822">
    <property type="entry name" value="UreE"/>
    <property type="match status" value="1"/>
</dbReference>
<dbReference type="Pfam" id="PF02814">
    <property type="entry name" value="UreE_N"/>
    <property type="match status" value="1"/>
</dbReference>
<dbReference type="InterPro" id="IPR007864">
    <property type="entry name" value="UreE_C_dom"/>
</dbReference>
<comment type="caution">
    <text evidence="7">The sequence shown here is derived from an EMBL/GenBank/DDBJ whole genome shotgun (WGS) entry which is preliminary data.</text>
</comment>
<dbReference type="SMART" id="SM00988">
    <property type="entry name" value="UreE_N"/>
    <property type="match status" value="1"/>
</dbReference>
<evidence type="ECO:0000313" key="7">
    <source>
        <dbReference type="EMBL" id="TQV70130.1"/>
    </source>
</evidence>
<proteinExistence type="inferred from homology"/>
<organism evidence="7 8">
    <name type="scientific">Exilibacterium tricleocarpae</name>
    <dbReference type="NCBI Taxonomy" id="2591008"/>
    <lineage>
        <taxon>Bacteria</taxon>
        <taxon>Pseudomonadati</taxon>
        <taxon>Pseudomonadota</taxon>
        <taxon>Gammaproteobacteria</taxon>
        <taxon>Cellvibrionales</taxon>
        <taxon>Cellvibrionaceae</taxon>
        <taxon>Exilibacterium</taxon>
    </lineage>
</organism>
<reference evidence="7 8" key="1">
    <citation type="submission" date="2019-06" db="EMBL/GenBank/DDBJ databases">
        <title>Whole genome sequence for Cellvibrionaceae sp. R142.</title>
        <authorList>
            <person name="Wang G."/>
        </authorList>
    </citation>
    <scope>NUCLEOTIDE SEQUENCE [LARGE SCALE GENOMIC DNA]</scope>
    <source>
        <strain evidence="7 8">R142</strain>
    </source>
</reference>
<dbReference type="Proteomes" id="UP000319732">
    <property type="component" value="Unassembled WGS sequence"/>
</dbReference>
<evidence type="ECO:0000256" key="3">
    <source>
        <dbReference type="ARBA" id="ARBA00022596"/>
    </source>
</evidence>
<comment type="function">
    <text evidence="5">Involved in urease metallocenter assembly. Binds nickel. Probably functions as a nickel donor during metallocenter assembly.</text>
</comment>
<sequence length="159" mass="17648">MLEVFERLAPAAGIPVHDRLMLDHQQREKGRFKATAASGEEVRVFLERGKTLAIGEILRSRCGKNLTVVGAVETVATASSHDWLAFSRACYHLGNRHVKLQIGERWLRLKPDHVLQAMLLNLGLQVIEEDAVFVPEAGAYAHTGNHTHAGGHGHDHHHH</sequence>
<evidence type="ECO:0000256" key="2">
    <source>
        <dbReference type="ARBA" id="ARBA00022490"/>
    </source>
</evidence>
<dbReference type="OrthoDB" id="5421304at2"/>
<dbReference type="EMBL" id="VHSG01000025">
    <property type="protein sequence ID" value="TQV70130.1"/>
    <property type="molecule type" value="Genomic_DNA"/>
</dbReference>
<dbReference type="GO" id="GO:0006457">
    <property type="term" value="P:protein folding"/>
    <property type="evidence" value="ECO:0007669"/>
    <property type="project" value="InterPro"/>
</dbReference>
<gene>
    <name evidence="5 7" type="primary">ureE</name>
    <name evidence="7" type="ORF">FKG94_21635</name>
</gene>
<keyword evidence="4 5" id="KW-0143">Chaperone</keyword>
<dbReference type="Gene3D" id="2.60.260.20">
    <property type="entry name" value="Urease metallochaperone UreE, N-terminal domain"/>
    <property type="match status" value="1"/>
</dbReference>
<feature type="domain" description="UreE urease accessory N-terminal" evidence="6">
    <location>
        <begin position="1"/>
        <end position="66"/>
    </location>
</feature>
<protein>
    <recommendedName>
        <fullName evidence="5">Urease accessory protein UreE</fullName>
    </recommendedName>
</protein>
<evidence type="ECO:0000259" key="6">
    <source>
        <dbReference type="SMART" id="SM00988"/>
    </source>
</evidence>
<dbReference type="GO" id="GO:0051082">
    <property type="term" value="F:unfolded protein binding"/>
    <property type="evidence" value="ECO:0007669"/>
    <property type="project" value="UniProtKB-UniRule"/>
</dbReference>
<dbReference type="Pfam" id="PF05194">
    <property type="entry name" value="UreE_C"/>
    <property type="match status" value="1"/>
</dbReference>
<accession>A0A545SYT9</accession>
<evidence type="ECO:0000256" key="4">
    <source>
        <dbReference type="ARBA" id="ARBA00023186"/>
    </source>
</evidence>
<dbReference type="AlphaFoldDB" id="A0A545SYT9"/>
<dbReference type="GO" id="GO:0016151">
    <property type="term" value="F:nickel cation binding"/>
    <property type="evidence" value="ECO:0007669"/>
    <property type="project" value="UniProtKB-UniRule"/>
</dbReference>
<evidence type="ECO:0000313" key="8">
    <source>
        <dbReference type="Proteomes" id="UP000319732"/>
    </source>
</evidence>
<keyword evidence="2 5" id="KW-0963">Cytoplasm</keyword>
<keyword evidence="8" id="KW-1185">Reference proteome</keyword>
<dbReference type="PIRSF" id="PIRSF036402">
    <property type="entry name" value="Ureas_acces_UreE"/>
    <property type="match status" value="1"/>
</dbReference>
<dbReference type="Gene3D" id="3.30.70.790">
    <property type="entry name" value="UreE, C-terminal domain"/>
    <property type="match status" value="1"/>
</dbReference>
<evidence type="ECO:0000256" key="1">
    <source>
        <dbReference type="ARBA" id="ARBA00004496"/>
    </source>
</evidence>
<keyword evidence="3 5" id="KW-0533">Nickel</keyword>
<dbReference type="RefSeq" id="WP_142929034.1">
    <property type="nucleotide sequence ID" value="NZ_ML660103.1"/>
</dbReference>
<evidence type="ECO:0000256" key="5">
    <source>
        <dbReference type="HAMAP-Rule" id="MF_00822"/>
    </source>
</evidence>